<evidence type="ECO:0000313" key="3">
    <source>
        <dbReference type="EMBL" id="MFC0626114.1"/>
    </source>
</evidence>
<gene>
    <name evidence="3" type="ORF">ACFFGN_18700</name>
</gene>
<accession>A0ABV6QNA3</accession>
<feature type="compositionally biased region" description="Polar residues" evidence="1">
    <location>
        <begin position="137"/>
        <end position="156"/>
    </location>
</feature>
<dbReference type="RefSeq" id="WP_380049236.1">
    <property type="nucleotide sequence ID" value="NZ_JBHLTC010000022.1"/>
</dbReference>
<evidence type="ECO:0000256" key="1">
    <source>
        <dbReference type="SAM" id="MobiDB-lite"/>
    </source>
</evidence>
<dbReference type="Proteomes" id="UP001589890">
    <property type="component" value="Unassembled WGS sequence"/>
</dbReference>
<proteinExistence type="predicted"/>
<dbReference type="CDD" id="cd00093">
    <property type="entry name" value="HTH_XRE"/>
    <property type="match status" value="1"/>
</dbReference>
<protein>
    <submittedName>
        <fullName evidence="3">Helix-turn-helix domain-containing protein</fullName>
    </submittedName>
</protein>
<reference evidence="3 4" key="1">
    <citation type="submission" date="2024-09" db="EMBL/GenBank/DDBJ databases">
        <authorList>
            <person name="Sun Q."/>
            <person name="Mori K."/>
        </authorList>
    </citation>
    <scope>NUCLEOTIDE SEQUENCE [LARGE SCALE GENOMIC DNA]</scope>
    <source>
        <strain evidence="3 4">CGMCC 1.15906</strain>
    </source>
</reference>
<comment type="caution">
    <text evidence="3">The sequence shown here is derived from an EMBL/GenBank/DDBJ whole genome shotgun (WGS) entry which is preliminary data.</text>
</comment>
<keyword evidence="4" id="KW-1185">Reference proteome</keyword>
<dbReference type="EMBL" id="JBHLTC010000022">
    <property type="protein sequence ID" value="MFC0626114.1"/>
    <property type="molecule type" value="Genomic_DNA"/>
</dbReference>
<evidence type="ECO:0000259" key="2">
    <source>
        <dbReference type="PROSITE" id="PS50943"/>
    </source>
</evidence>
<dbReference type="InterPro" id="IPR001387">
    <property type="entry name" value="Cro/C1-type_HTH"/>
</dbReference>
<feature type="compositionally biased region" description="Basic and acidic residues" evidence="1">
    <location>
        <begin position="94"/>
        <end position="132"/>
    </location>
</feature>
<name>A0ABV6QNA3_9ACTN</name>
<feature type="region of interest" description="Disordered" evidence="1">
    <location>
        <begin position="73"/>
        <end position="156"/>
    </location>
</feature>
<feature type="domain" description="HTH cro/C1-type" evidence="2">
    <location>
        <begin position="22"/>
        <end position="64"/>
    </location>
</feature>
<sequence>MGRLWDLIQHHIDSSPYPPSERQVALKLGVPPTLLRKWKELKRLPSRDNLEAIADLVGVRYAVVLEAALYDTGYHEGGGGQDAPRSSTPMNEAALRRELEHAQADLEDWEASKRDTPGGRRLRENLRRKVSELEAQLATSQTERNGSDSPGTESSL</sequence>
<evidence type="ECO:0000313" key="4">
    <source>
        <dbReference type="Proteomes" id="UP001589890"/>
    </source>
</evidence>
<organism evidence="3 4">
    <name type="scientific">Kribbella deserti</name>
    <dbReference type="NCBI Taxonomy" id="1926257"/>
    <lineage>
        <taxon>Bacteria</taxon>
        <taxon>Bacillati</taxon>
        <taxon>Actinomycetota</taxon>
        <taxon>Actinomycetes</taxon>
        <taxon>Propionibacteriales</taxon>
        <taxon>Kribbellaceae</taxon>
        <taxon>Kribbella</taxon>
    </lineage>
</organism>
<dbReference type="PROSITE" id="PS50943">
    <property type="entry name" value="HTH_CROC1"/>
    <property type="match status" value="1"/>
</dbReference>